<dbReference type="RefSeq" id="YP_006987592.1">
    <property type="nucleotide sequence ID" value="NC_019401.1"/>
</dbReference>
<dbReference type="Proteomes" id="UP000000457">
    <property type="component" value="Segment"/>
</dbReference>
<gene>
    <name evidence="1" type="ORF">GAP32_479</name>
</gene>
<evidence type="ECO:0000313" key="1">
    <source>
        <dbReference type="EMBL" id="AFC21937.1"/>
    </source>
</evidence>
<name>K4F7T7_9CAUD</name>
<sequence length="175" mass="19863">MSSVLATKITKSMINRAGYIPIESTMEDGGFLGIMDDDFMYYTFKDCLKVNTTDFHKWICYWDNYPFAIICDVKADKLANGYTKVAVLSKTVVPVSEVGEYPSKRNHFFGYLVNGKLRTSQGLQQFVTDSMGNVDVAVSRPVARSTDKKEKTVLSNEQIKNLKEEMQRNWGVTLK</sequence>
<keyword evidence="2" id="KW-1185">Reference proteome</keyword>
<dbReference type="GeneID" id="13994228"/>
<protein>
    <submittedName>
        <fullName evidence="1">Uncharacterized protein</fullName>
    </submittedName>
</protein>
<proteinExistence type="predicted"/>
<accession>K4F7T7</accession>
<reference evidence="1 2" key="1">
    <citation type="journal article" date="2014" name="Virology">
        <title>Supersize me: Cronobacter sakazakii phage GAP32.</title>
        <authorList>
            <person name="Abbasifar R."/>
            <person name="Griffiths M.W."/>
            <person name="Sabour P.M."/>
            <person name="Ackermann H.-W."/>
            <person name="Vandersteegen K."/>
            <person name="Lavigne R."/>
            <person name="Noben J.-P."/>
            <person name="Villa A.A."/>
            <person name="Abbasifar A."/>
            <person name="Nash J.H.E."/>
            <person name="Kropinski A.M."/>
        </authorList>
    </citation>
    <scope>NUCLEOTIDE SEQUENCE [LARGE SCALE GENOMIC DNA]</scope>
    <source>
        <strain evidence="1">GAP-32</strain>
    </source>
</reference>
<dbReference type="KEGG" id="vg:13994228"/>
<dbReference type="OrthoDB" id="20838at10239"/>
<evidence type="ECO:0000313" key="2">
    <source>
        <dbReference type="Proteomes" id="UP000000457"/>
    </source>
</evidence>
<organism evidence="1 2">
    <name type="scientific">Cronobacter phage vB_CsaM_GAP32</name>
    <dbReference type="NCBI Taxonomy" id="1141136"/>
    <lineage>
        <taxon>Viruses</taxon>
        <taxon>Duplodnaviria</taxon>
        <taxon>Heunggongvirae</taxon>
        <taxon>Uroviricota</taxon>
        <taxon>Caudoviricetes</taxon>
        <taxon>Mimasvirus</taxon>
        <taxon>Mimasvirus GAP32</taxon>
    </lineage>
</organism>
<dbReference type="EMBL" id="JN882285">
    <property type="protein sequence ID" value="AFC21937.1"/>
    <property type="molecule type" value="Genomic_DNA"/>
</dbReference>